<evidence type="ECO:0000256" key="4">
    <source>
        <dbReference type="ARBA" id="ARBA00022807"/>
    </source>
</evidence>
<dbReference type="Pfam" id="PF00877">
    <property type="entry name" value="NLPC_P60"/>
    <property type="match status" value="1"/>
</dbReference>
<proteinExistence type="inferred from homology"/>
<evidence type="ECO:0000259" key="5">
    <source>
        <dbReference type="PROSITE" id="PS51935"/>
    </source>
</evidence>
<keyword evidence="4" id="KW-0788">Thiol protease</keyword>
<dbReference type="InterPro" id="IPR038765">
    <property type="entry name" value="Papain-like_cys_pep_sf"/>
</dbReference>
<evidence type="ECO:0000256" key="1">
    <source>
        <dbReference type="ARBA" id="ARBA00007074"/>
    </source>
</evidence>
<dbReference type="InterPro" id="IPR051794">
    <property type="entry name" value="PG_Endopeptidase_C40"/>
</dbReference>
<comment type="similarity">
    <text evidence="1">Belongs to the peptidase C40 family.</text>
</comment>
<dbReference type="PANTHER" id="PTHR47359:SF3">
    <property type="entry name" value="NLP_P60 DOMAIN-CONTAINING PROTEIN-RELATED"/>
    <property type="match status" value="1"/>
</dbReference>
<accession>A0ABP8WBK1</accession>
<protein>
    <recommendedName>
        <fullName evidence="5">NlpC/P60 domain-containing protein</fullName>
    </recommendedName>
</protein>
<sequence>MPAADVPAVVAAPAIDFPAALVTEKFVGSPSSSAFGPSVAGRRQTFVPATPGETHRLAHSGDAAAARRRALASTRALRSSGPASRAATSAPRPARLGAVVRRVTIVTVVAGILATSVLPVLEHSQGAAYAAGNTGAEFTTTSTSGQRVNVSSDITNAEAGRDAYGATSVLDYEQQVIANRKAQANTTYTGPTAADYLANPLYSHTPLDRAAVFQTALQYLGTPYVHGGADPSAFDCSGFIMFVYAQYGISLPHYVPSQDALGTTIPESEAVPGDLVVFNTDDHDGFYAGNGMIMDAPKPGGVITVRPIWSAPHHFVRIGS</sequence>
<comment type="caution">
    <text evidence="6">The sequence shown here is derived from an EMBL/GenBank/DDBJ whole genome shotgun (WGS) entry which is preliminary data.</text>
</comment>
<evidence type="ECO:0000313" key="6">
    <source>
        <dbReference type="EMBL" id="GAA4685511.1"/>
    </source>
</evidence>
<name>A0ABP8WBK1_9MICO</name>
<organism evidence="6 7">
    <name type="scientific">Frondihabitans cladoniiphilus</name>
    <dbReference type="NCBI Taxonomy" id="715785"/>
    <lineage>
        <taxon>Bacteria</taxon>
        <taxon>Bacillati</taxon>
        <taxon>Actinomycetota</taxon>
        <taxon>Actinomycetes</taxon>
        <taxon>Micrococcales</taxon>
        <taxon>Microbacteriaceae</taxon>
        <taxon>Frondihabitans</taxon>
    </lineage>
</organism>
<keyword evidence="7" id="KW-1185">Reference proteome</keyword>
<dbReference type="Proteomes" id="UP001501295">
    <property type="component" value="Unassembled WGS sequence"/>
</dbReference>
<evidence type="ECO:0000256" key="3">
    <source>
        <dbReference type="ARBA" id="ARBA00022801"/>
    </source>
</evidence>
<dbReference type="Gene3D" id="3.90.1720.10">
    <property type="entry name" value="endopeptidase domain like (from Nostoc punctiforme)"/>
    <property type="match status" value="1"/>
</dbReference>
<keyword evidence="3" id="KW-0378">Hydrolase</keyword>
<dbReference type="PROSITE" id="PS51935">
    <property type="entry name" value="NLPC_P60"/>
    <property type="match status" value="1"/>
</dbReference>
<keyword evidence="2" id="KW-0645">Protease</keyword>
<dbReference type="PANTHER" id="PTHR47359">
    <property type="entry name" value="PEPTIDOGLYCAN DL-ENDOPEPTIDASE CWLO"/>
    <property type="match status" value="1"/>
</dbReference>
<reference evidence="7" key="1">
    <citation type="journal article" date="2019" name="Int. J. Syst. Evol. Microbiol.">
        <title>The Global Catalogue of Microorganisms (GCM) 10K type strain sequencing project: providing services to taxonomists for standard genome sequencing and annotation.</title>
        <authorList>
            <consortium name="The Broad Institute Genomics Platform"/>
            <consortium name="The Broad Institute Genome Sequencing Center for Infectious Disease"/>
            <person name="Wu L."/>
            <person name="Ma J."/>
        </authorList>
    </citation>
    <scope>NUCLEOTIDE SEQUENCE [LARGE SCALE GENOMIC DNA]</scope>
    <source>
        <strain evidence="7">JCM 18956</strain>
    </source>
</reference>
<dbReference type="EMBL" id="BAABLM010000011">
    <property type="protein sequence ID" value="GAA4685511.1"/>
    <property type="molecule type" value="Genomic_DNA"/>
</dbReference>
<dbReference type="InterPro" id="IPR000064">
    <property type="entry name" value="NLP_P60_dom"/>
</dbReference>
<gene>
    <name evidence="6" type="ORF">GCM10025780_34900</name>
</gene>
<dbReference type="SUPFAM" id="SSF54001">
    <property type="entry name" value="Cysteine proteinases"/>
    <property type="match status" value="1"/>
</dbReference>
<evidence type="ECO:0000313" key="7">
    <source>
        <dbReference type="Proteomes" id="UP001501295"/>
    </source>
</evidence>
<feature type="domain" description="NlpC/P60" evidence="5">
    <location>
        <begin position="206"/>
        <end position="320"/>
    </location>
</feature>
<evidence type="ECO:0000256" key="2">
    <source>
        <dbReference type="ARBA" id="ARBA00022670"/>
    </source>
</evidence>